<feature type="transmembrane region" description="Helical" evidence="7">
    <location>
        <begin position="12"/>
        <end position="30"/>
    </location>
</feature>
<comment type="subcellular location">
    <subcellularLocation>
        <location evidence="1">Cell membrane</location>
        <topology evidence="1">Multi-pass membrane protein</topology>
    </subcellularLocation>
</comment>
<evidence type="ECO:0000259" key="8">
    <source>
        <dbReference type="Pfam" id="PF00892"/>
    </source>
</evidence>
<keyword evidence="6 7" id="KW-0472">Membrane</keyword>
<comment type="similarity">
    <text evidence="2">Belongs to the EamA transporter family.</text>
</comment>
<feature type="domain" description="EamA" evidence="8">
    <location>
        <begin position="13"/>
        <end position="139"/>
    </location>
</feature>
<dbReference type="Gene3D" id="1.10.3730.20">
    <property type="match status" value="1"/>
</dbReference>
<evidence type="ECO:0000313" key="9">
    <source>
        <dbReference type="EMBL" id="ACT08485.1"/>
    </source>
</evidence>
<dbReference type="PANTHER" id="PTHR32322:SF2">
    <property type="entry name" value="EAMA DOMAIN-CONTAINING PROTEIN"/>
    <property type="match status" value="1"/>
</dbReference>
<proteinExistence type="inferred from homology"/>
<keyword evidence="3" id="KW-1003">Cell membrane</keyword>
<gene>
    <name evidence="9" type="ordered locus">Dd1591_3677</name>
</gene>
<feature type="transmembrane region" description="Helical" evidence="7">
    <location>
        <begin position="263"/>
        <end position="282"/>
    </location>
</feature>
<evidence type="ECO:0000256" key="2">
    <source>
        <dbReference type="ARBA" id="ARBA00007362"/>
    </source>
</evidence>
<sequence length="285" mass="29996">MKTLSNGNHFRGWLATTIAWILLGTNYWVIHQFLFAIPPIWASALRALPAGLVLLLIVRRLPSGKWWWRSAILGSLSMGLFFLLLYIATQRLPSSIAASIGALSPLVFAGVAWLLIHERVNARFLGGAAFGIIGILLIVGAKEGTIDVVGMAAAFGAIILMAIGAVLGKLWDDGTPVLTTTAWQLMAGGIELLIVAVLVEGAPPAVNSSEFIALSYVSLISTAVSYACLFTGFRYLGAGMVGLLGLLSPVTGVLMGVTLASESLTLTQSLGIGLILLGIVLAQKK</sequence>
<dbReference type="KEGG" id="dze:Dd1591_3677"/>
<dbReference type="InterPro" id="IPR050638">
    <property type="entry name" value="AA-Vitamin_Transporters"/>
</dbReference>
<dbReference type="AlphaFoldDB" id="C6CLI2"/>
<dbReference type="GO" id="GO:0016020">
    <property type="term" value="C:membrane"/>
    <property type="evidence" value="ECO:0007669"/>
    <property type="project" value="UniProtKB-SubCell"/>
</dbReference>
<dbReference type="PANTHER" id="PTHR32322">
    <property type="entry name" value="INNER MEMBRANE TRANSPORTER"/>
    <property type="match status" value="1"/>
</dbReference>
<evidence type="ECO:0000256" key="6">
    <source>
        <dbReference type="ARBA" id="ARBA00023136"/>
    </source>
</evidence>
<evidence type="ECO:0000256" key="7">
    <source>
        <dbReference type="SAM" id="Phobius"/>
    </source>
</evidence>
<organism evidence="9 10">
    <name type="scientific">Dickeya chrysanthemi (strain Ech1591)</name>
    <name type="common">Dickeya zeae (strain Ech1591)</name>
    <dbReference type="NCBI Taxonomy" id="561229"/>
    <lineage>
        <taxon>Bacteria</taxon>
        <taxon>Pseudomonadati</taxon>
        <taxon>Pseudomonadota</taxon>
        <taxon>Gammaproteobacteria</taxon>
        <taxon>Enterobacterales</taxon>
        <taxon>Pectobacteriaceae</taxon>
        <taxon>Dickeya</taxon>
    </lineage>
</organism>
<dbReference type="RefSeq" id="WP_015848000.1">
    <property type="nucleotide sequence ID" value="NC_012912.1"/>
</dbReference>
<dbReference type="SUPFAM" id="SSF103481">
    <property type="entry name" value="Multidrug resistance efflux transporter EmrE"/>
    <property type="match status" value="2"/>
</dbReference>
<evidence type="ECO:0000313" key="10">
    <source>
        <dbReference type="Proteomes" id="UP000002735"/>
    </source>
</evidence>
<dbReference type="eggNOG" id="COG0697">
    <property type="taxonomic scope" value="Bacteria"/>
</dbReference>
<dbReference type="Pfam" id="PF00892">
    <property type="entry name" value="EamA"/>
    <property type="match status" value="2"/>
</dbReference>
<dbReference type="GeneID" id="45081716"/>
<dbReference type="HOGENOM" id="CLU_033863_2_2_6"/>
<evidence type="ECO:0000256" key="1">
    <source>
        <dbReference type="ARBA" id="ARBA00004651"/>
    </source>
</evidence>
<feature type="transmembrane region" description="Helical" evidence="7">
    <location>
        <begin position="123"/>
        <end position="142"/>
    </location>
</feature>
<dbReference type="InterPro" id="IPR000620">
    <property type="entry name" value="EamA_dom"/>
</dbReference>
<feature type="transmembrane region" description="Helical" evidence="7">
    <location>
        <begin position="70"/>
        <end position="89"/>
    </location>
</feature>
<dbReference type="EMBL" id="CP001655">
    <property type="protein sequence ID" value="ACT08485.1"/>
    <property type="molecule type" value="Genomic_DNA"/>
</dbReference>
<protein>
    <recommendedName>
        <fullName evidence="8">EamA domain-containing protein</fullName>
    </recommendedName>
</protein>
<feature type="transmembrane region" description="Helical" evidence="7">
    <location>
        <begin position="148"/>
        <end position="168"/>
    </location>
</feature>
<reference evidence="9 10" key="1">
    <citation type="submission" date="2009-06" db="EMBL/GenBank/DDBJ databases">
        <title>Complete sequence of Dickeya zeae Ech1591.</title>
        <authorList>
            <consortium name="US DOE Joint Genome Institute"/>
            <person name="Lucas S."/>
            <person name="Copeland A."/>
            <person name="Lapidus A."/>
            <person name="Glavina del Rio T."/>
            <person name="Tice H."/>
            <person name="Bruce D."/>
            <person name="Goodwin L."/>
            <person name="Pitluck S."/>
            <person name="Chertkov O."/>
            <person name="Brettin T."/>
            <person name="Detter J.C."/>
            <person name="Han C."/>
            <person name="Larimer F."/>
            <person name="Land M."/>
            <person name="Hauser L."/>
            <person name="Kyrpides N."/>
            <person name="Ovchinnikova G."/>
            <person name="Balakrishnan V."/>
            <person name="Glasner J."/>
            <person name="Perna N.T."/>
        </authorList>
    </citation>
    <scope>NUCLEOTIDE SEQUENCE [LARGE SCALE GENOMIC DNA]</scope>
    <source>
        <strain evidence="9 10">Ech1591</strain>
    </source>
</reference>
<keyword evidence="5 7" id="KW-1133">Transmembrane helix</keyword>
<evidence type="ECO:0000256" key="3">
    <source>
        <dbReference type="ARBA" id="ARBA00022475"/>
    </source>
</evidence>
<dbReference type="Proteomes" id="UP000002735">
    <property type="component" value="Chromosome"/>
</dbReference>
<feature type="transmembrane region" description="Helical" evidence="7">
    <location>
        <begin position="211"/>
        <end position="229"/>
    </location>
</feature>
<keyword evidence="4 7" id="KW-0812">Transmembrane</keyword>
<dbReference type="STRING" id="561229.Dd1591_3677"/>
<feature type="transmembrane region" description="Helical" evidence="7">
    <location>
        <begin position="95"/>
        <end position="116"/>
    </location>
</feature>
<evidence type="ECO:0000256" key="4">
    <source>
        <dbReference type="ARBA" id="ARBA00022692"/>
    </source>
</evidence>
<feature type="transmembrane region" description="Helical" evidence="7">
    <location>
        <begin position="180"/>
        <end position="199"/>
    </location>
</feature>
<dbReference type="InterPro" id="IPR037185">
    <property type="entry name" value="EmrE-like"/>
</dbReference>
<feature type="transmembrane region" description="Helical" evidence="7">
    <location>
        <begin position="36"/>
        <end position="58"/>
    </location>
</feature>
<accession>C6CLI2</accession>
<name>C6CLI2_DICC1</name>
<feature type="transmembrane region" description="Helical" evidence="7">
    <location>
        <begin position="236"/>
        <end position="257"/>
    </location>
</feature>
<evidence type="ECO:0000256" key="5">
    <source>
        <dbReference type="ARBA" id="ARBA00022989"/>
    </source>
</evidence>
<feature type="domain" description="EamA" evidence="8">
    <location>
        <begin position="150"/>
        <end position="281"/>
    </location>
</feature>
<dbReference type="OrthoDB" id="5186724at2"/>